<name>A0A3B0ZN93_9ZZZZ</name>
<accession>A0A3B0ZN93</accession>
<dbReference type="InterPro" id="IPR052534">
    <property type="entry name" value="Extracell_DNA_Util/SecSys_Comp"/>
</dbReference>
<feature type="transmembrane region" description="Helical" evidence="2">
    <location>
        <begin position="21"/>
        <end position="43"/>
    </location>
</feature>
<sequence length="193" mass="22401">MPQINLLPWRQEQRKEQQRQFLTIMIMSLALMVLIILATHLQINRMISTQESRNNLLTQVIKDVNTQLSEIKNLESEKQRLLDRMKIIQQLQRDRPEVVRLFDDLARTVPNGIYLKLIKQQTKGLSIEGLAQSNARVSSFMRNLESSKSMTNPSLSVIKSGNSKNVNERNFKLHVVHITEDEASKDTNKPKKR</sequence>
<keyword evidence="2" id="KW-1133">Transmembrane helix</keyword>
<dbReference type="GO" id="GO:0043107">
    <property type="term" value="P:type IV pilus-dependent motility"/>
    <property type="evidence" value="ECO:0007669"/>
    <property type="project" value="TreeGrafter"/>
</dbReference>
<dbReference type="InterPro" id="IPR007813">
    <property type="entry name" value="PilN"/>
</dbReference>
<protein>
    <submittedName>
        <fullName evidence="3">Type IV pilus biogenesis protein PilN</fullName>
    </submittedName>
</protein>
<evidence type="ECO:0000313" key="3">
    <source>
        <dbReference type="EMBL" id="VAW94918.1"/>
    </source>
</evidence>
<feature type="coiled-coil region" evidence="1">
    <location>
        <begin position="57"/>
        <end position="91"/>
    </location>
</feature>
<keyword evidence="2" id="KW-0812">Transmembrane</keyword>
<organism evidence="3">
    <name type="scientific">hydrothermal vent metagenome</name>
    <dbReference type="NCBI Taxonomy" id="652676"/>
    <lineage>
        <taxon>unclassified sequences</taxon>
        <taxon>metagenomes</taxon>
        <taxon>ecological metagenomes</taxon>
    </lineage>
</organism>
<dbReference type="PANTHER" id="PTHR40278:SF2">
    <property type="entry name" value="TYPE IV PILUS INNER MEMBRANE COMPONENT PILN"/>
    <property type="match status" value="1"/>
</dbReference>
<reference evidence="3" key="1">
    <citation type="submission" date="2018-06" db="EMBL/GenBank/DDBJ databases">
        <authorList>
            <person name="Zhirakovskaya E."/>
        </authorList>
    </citation>
    <scope>NUCLEOTIDE SEQUENCE</scope>
</reference>
<dbReference type="EMBL" id="UOFS01000019">
    <property type="protein sequence ID" value="VAW94918.1"/>
    <property type="molecule type" value="Genomic_DNA"/>
</dbReference>
<keyword evidence="2" id="KW-0472">Membrane</keyword>
<dbReference type="PANTHER" id="PTHR40278">
    <property type="entry name" value="DNA UTILIZATION PROTEIN HOFN"/>
    <property type="match status" value="1"/>
</dbReference>
<dbReference type="GO" id="GO:0043683">
    <property type="term" value="P:type IV pilus assembly"/>
    <property type="evidence" value="ECO:0007669"/>
    <property type="project" value="TreeGrafter"/>
</dbReference>
<proteinExistence type="predicted"/>
<dbReference type="AlphaFoldDB" id="A0A3B0ZN93"/>
<evidence type="ECO:0000256" key="2">
    <source>
        <dbReference type="SAM" id="Phobius"/>
    </source>
</evidence>
<keyword evidence="1" id="KW-0175">Coiled coil</keyword>
<dbReference type="Pfam" id="PF05137">
    <property type="entry name" value="PilN"/>
    <property type="match status" value="1"/>
</dbReference>
<evidence type="ECO:0000256" key="1">
    <source>
        <dbReference type="SAM" id="Coils"/>
    </source>
</evidence>
<gene>
    <name evidence="3" type="ORF">MNBD_GAMMA22-1689</name>
</gene>